<evidence type="ECO:0000313" key="3">
    <source>
        <dbReference type="Proteomes" id="UP001301769"/>
    </source>
</evidence>
<evidence type="ECO:0000256" key="1">
    <source>
        <dbReference type="SAM" id="MobiDB-lite"/>
    </source>
</evidence>
<accession>A0AAN7BB83</accession>
<proteinExistence type="predicted"/>
<feature type="compositionally biased region" description="Low complexity" evidence="1">
    <location>
        <begin position="279"/>
        <end position="292"/>
    </location>
</feature>
<dbReference type="EMBL" id="MU858090">
    <property type="protein sequence ID" value="KAK4214645.1"/>
    <property type="molecule type" value="Genomic_DNA"/>
</dbReference>
<name>A0AAN7BB83_9PEZI</name>
<sequence>MSAIPLASQDGWSYGSGDFYVEASGHNRHRRATLPELKSHFDTSSDRPAHWYEAQLLHYGLPPSKTKGTAKMRLFEAVNKGNLSVPAHITKLESSLKKEWTKLERESKQALKKGAVENTTPAKKGTKRKADDFPAVQQIAGTQFNLNLSFSTGPLGTFQVTPTASAPAPKKARTSTAKDSKPAAKATAPKAAPRAAAAPKPTAAKTTKAAPAKKPAAAVPTVSSEDSDPPKYKTKQTARRGNAFSNPGNRAGSSRSAAGNDLTSSPPRQPQTARRSKPLGLASRGGHASARGGASGFSGTSDGYNDPPPPYSEVPSSIPVHDEDDDSLLSPLGLLNGRYEVRVNSPPEARDYKIDSGIILTLDGNALWGKFEIGPLKGMFRLDHRPFQSSHQPLVMRYIYQDDDGYYGPQPSGSGELSFIGGGEIHGGLPFRRGILAFQGYRISGQATRSEISAWDMRASWSEMGGQI</sequence>
<feature type="compositionally biased region" description="Low complexity" evidence="1">
    <location>
        <begin position="183"/>
        <end position="221"/>
    </location>
</feature>
<reference evidence="2" key="2">
    <citation type="submission" date="2023-05" db="EMBL/GenBank/DDBJ databases">
        <authorList>
            <consortium name="Lawrence Berkeley National Laboratory"/>
            <person name="Steindorff A."/>
            <person name="Hensen N."/>
            <person name="Bonometti L."/>
            <person name="Westerberg I."/>
            <person name="Brannstrom I.O."/>
            <person name="Guillou S."/>
            <person name="Cros-Aarteil S."/>
            <person name="Calhoun S."/>
            <person name="Haridas S."/>
            <person name="Kuo A."/>
            <person name="Mondo S."/>
            <person name="Pangilinan J."/>
            <person name="Riley R."/>
            <person name="Labutti K."/>
            <person name="Andreopoulos B."/>
            <person name="Lipzen A."/>
            <person name="Chen C."/>
            <person name="Yanf M."/>
            <person name="Daum C."/>
            <person name="Ng V."/>
            <person name="Clum A."/>
            <person name="Ohm R."/>
            <person name="Martin F."/>
            <person name="Silar P."/>
            <person name="Natvig D."/>
            <person name="Lalanne C."/>
            <person name="Gautier V."/>
            <person name="Ament-Velasquez S.L."/>
            <person name="Kruys A."/>
            <person name="Hutchinson M.I."/>
            <person name="Powell A.J."/>
            <person name="Barry K."/>
            <person name="Miller A.N."/>
            <person name="Grigoriev I.V."/>
            <person name="Debuchy R."/>
            <person name="Gladieux P."/>
            <person name="Thoren M.H."/>
            <person name="Johannesson H."/>
        </authorList>
    </citation>
    <scope>NUCLEOTIDE SEQUENCE</scope>
    <source>
        <strain evidence="2">PSN293</strain>
    </source>
</reference>
<dbReference type="AlphaFoldDB" id="A0AAN7BB83"/>
<comment type="caution">
    <text evidence="2">The sequence shown here is derived from an EMBL/GenBank/DDBJ whole genome shotgun (WGS) entry which is preliminary data.</text>
</comment>
<dbReference type="Proteomes" id="UP001301769">
    <property type="component" value="Unassembled WGS sequence"/>
</dbReference>
<organism evidence="2 3">
    <name type="scientific">Rhypophila decipiens</name>
    <dbReference type="NCBI Taxonomy" id="261697"/>
    <lineage>
        <taxon>Eukaryota</taxon>
        <taxon>Fungi</taxon>
        <taxon>Dikarya</taxon>
        <taxon>Ascomycota</taxon>
        <taxon>Pezizomycotina</taxon>
        <taxon>Sordariomycetes</taxon>
        <taxon>Sordariomycetidae</taxon>
        <taxon>Sordariales</taxon>
        <taxon>Naviculisporaceae</taxon>
        <taxon>Rhypophila</taxon>
    </lineage>
</organism>
<reference evidence="2" key="1">
    <citation type="journal article" date="2023" name="Mol. Phylogenet. Evol.">
        <title>Genome-scale phylogeny and comparative genomics of the fungal order Sordariales.</title>
        <authorList>
            <person name="Hensen N."/>
            <person name="Bonometti L."/>
            <person name="Westerberg I."/>
            <person name="Brannstrom I.O."/>
            <person name="Guillou S."/>
            <person name="Cros-Aarteil S."/>
            <person name="Calhoun S."/>
            <person name="Haridas S."/>
            <person name="Kuo A."/>
            <person name="Mondo S."/>
            <person name="Pangilinan J."/>
            <person name="Riley R."/>
            <person name="LaButti K."/>
            <person name="Andreopoulos B."/>
            <person name="Lipzen A."/>
            <person name="Chen C."/>
            <person name="Yan M."/>
            <person name="Daum C."/>
            <person name="Ng V."/>
            <person name="Clum A."/>
            <person name="Steindorff A."/>
            <person name="Ohm R.A."/>
            <person name="Martin F."/>
            <person name="Silar P."/>
            <person name="Natvig D.O."/>
            <person name="Lalanne C."/>
            <person name="Gautier V."/>
            <person name="Ament-Velasquez S.L."/>
            <person name="Kruys A."/>
            <person name="Hutchinson M.I."/>
            <person name="Powell A.J."/>
            <person name="Barry K."/>
            <person name="Miller A.N."/>
            <person name="Grigoriev I.V."/>
            <person name="Debuchy R."/>
            <person name="Gladieux P."/>
            <person name="Hiltunen Thoren M."/>
            <person name="Johannesson H."/>
        </authorList>
    </citation>
    <scope>NUCLEOTIDE SEQUENCE</scope>
    <source>
        <strain evidence="2">PSN293</strain>
    </source>
</reference>
<evidence type="ECO:0000313" key="2">
    <source>
        <dbReference type="EMBL" id="KAK4214645.1"/>
    </source>
</evidence>
<gene>
    <name evidence="2" type="ORF">QBC37DRAFT_145577</name>
</gene>
<feature type="compositionally biased region" description="Polar residues" evidence="1">
    <location>
        <begin position="243"/>
        <end position="273"/>
    </location>
</feature>
<feature type="region of interest" description="Disordered" evidence="1">
    <location>
        <begin position="161"/>
        <end position="331"/>
    </location>
</feature>
<protein>
    <submittedName>
        <fullName evidence="2">Uncharacterized protein</fullName>
    </submittedName>
</protein>
<feature type="region of interest" description="Disordered" evidence="1">
    <location>
        <begin position="107"/>
        <end position="131"/>
    </location>
</feature>
<keyword evidence="3" id="KW-1185">Reference proteome</keyword>